<dbReference type="eggNOG" id="KOG3275">
    <property type="taxonomic scope" value="Eukaryota"/>
</dbReference>
<dbReference type="STRING" id="126957.T1J3T1"/>
<evidence type="ECO:0000256" key="2">
    <source>
        <dbReference type="PIRSR" id="PIRSR601310-3"/>
    </source>
</evidence>
<dbReference type="SUPFAM" id="SSF54197">
    <property type="entry name" value="HIT-like"/>
    <property type="match status" value="1"/>
</dbReference>
<dbReference type="EMBL" id="JH431830">
    <property type="status" value="NOT_ANNOTATED_CDS"/>
    <property type="molecule type" value="Genomic_DNA"/>
</dbReference>
<dbReference type="PhylomeDB" id="T1J3T1"/>
<dbReference type="AlphaFoldDB" id="T1J3T1"/>
<dbReference type="Gene3D" id="3.30.428.10">
    <property type="entry name" value="HIT-like"/>
    <property type="match status" value="1"/>
</dbReference>
<dbReference type="PROSITE" id="PS51084">
    <property type="entry name" value="HIT_2"/>
    <property type="match status" value="1"/>
</dbReference>
<proteinExistence type="predicted"/>
<feature type="short sequence motif" description="Histidine triad motif" evidence="2 3">
    <location>
        <begin position="139"/>
        <end position="143"/>
    </location>
</feature>
<evidence type="ECO:0000256" key="3">
    <source>
        <dbReference type="PROSITE-ProRule" id="PRU00464"/>
    </source>
</evidence>
<name>T1J3T1_STRMM</name>
<evidence type="ECO:0000313" key="5">
    <source>
        <dbReference type="EnsemblMetazoa" id="SMAR008251-PA"/>
    </source>
</evidence>
<dbReference type="GO" id="GO:0003824">
    <property type="term" value="F:catalytic activity"/>
    <property type="evidence" value="ECO:0007669"/>
    <property type="project" value="InterPro"/>
</dbReference>
<keyword evidence="6" id="KW-1185">Reference proteome</keyword>
<dbReference type="CDD" id="cd01276">
    <property type="entry name" value="PKCI_related"/>
    <property type="match status" value="1"/>
</dbReference>
<dbReference type="EnsemblMetazoa" id="SMAR008251-RA">
    <property type="protein sequence ID" value="SMAR008251-PA"/>
    <property type="gene ID" value="SMAR008251"/>
</dbReference>
<dbReference type="InterPro" id="IPR036265">
    <property type="entry name" value="HIT-like_sf"/>
</dbReference>
<dbReference type="Proteomes" id="UP000014500">
    <property type="component" value="Unassembled WGS sequence"/>
</dbReference>
<accession>T1J3T1</accession>
<reference evidence="6" key="1">
    <citation type="submission" date="2011-05" db="EMBL/GenBank/DDBJ databases">
        <authorList>
            <person name="Richards S.R."/>
            <person name="Qu J."/>
            <person name="Jiang H."/>
            <person name="Jhangiani S.N."/>
            <person name="Agravi P."/>
            <person name="Goodspeed R."/>
            <person name="Gross S."/>
            <person name="Mandapat C."/>
            <person name="Jackson L."/>
            <person name="Mathew T."/>
            <person name="Pu L."/>
            <person name="Thornton R."/>
            <person name="Saada N."/>
            <person name="Wilczek-Boney K.B."/>
            <person name="Lee S."/>
            <person name="Kovar C."/>
            <person name="Wu Y."/>
            <person name="Scherer S.E."/>
            <person name="Worley K.C."/>
            <person name="Muzny D.M."/>
            <person name="Gibbs R."/>
        </authorList>
    </citation>
    <scope>NUCLEOTIDE SEQUENCE</scope>
    <source>
        <strain evidence="6">Brora</strain>
    </source>
</reference>
<protein>
    <recommendedName>
        <fullName evidence="4">HIT domain-containing protein</fullName>
    </recommendedName>
</protein>
<dbReference type="InterPro" id="IPR001310">
    <property type="entry name" value="Histidine_triad_HIT"/>
</dbReference>
<dbReference type="InterPro" id="IPR019808">
    <property type="entry name" value="Histidine_triad_CS"/>
</dbReference>
<reference evidence="5" key="2">
    <citation type="submission" date="2015-02" db="UniProtKB">
        <authorList>
            <consortium name="EnsemblMetazoa"/>
        </authorList>
    </citation>
    <scope>IDENTIFICATION</scope>
</reference>
<dbReference type="PANTHER" id="PTHR23089">
    <property type="entry name" value="HISTIDINE TRIAD HIT PROTEIN"/>
    <property type="match status" value="1"/>
</dbReference>
<dbReference type="InterPro" id="IPR011146">
    <property type="entry name" value="HIT-like"/>
</dbReference>
<evidence type="ECO:0000313" key="6">
    <source>
        <dbReference type="Proteomes" id="UP000014500"/>
    </source>
</evidence>
<dbReference type="PROSITE" id="PS00892">
    <property type="entry name" value="HIT_1"/>
    <property type="match status" value="1"/>
</dbReference>
<organism evidence="5 6">
    <name type="scientific">Strigamia maritima</name>
    <name type="common">European centipede</name>
    <name type="synonym">Geophilus maritimus</name>
    <dbReference type="NCBI Taxonomy" id="126957"/>
    <lineage>
        <taxon>Eukaryota</taxon>
        <taxon>Metazoa</taxon>
        <taxon>Ecdysozoa</taxon>
        <taxon>Arthropoda</taxon>
        <taxon>Myriapoda</taxon>
        <taxon>Chilopoda</taxon>
        <taxon>Pleurostigmophora</taxon>
        <taxon>Geophilomorpha</taxon>
        <taxon>Linotaeniidae</taxon>
        <taxon>Strigamia</taxon>
    </lineage>
</organism>
<dbReference type="OMA" id="QQLGWPP"/>
<evidence type="ECO:0000256" key="1">
    <source>
        <dbReference type="PIRSR" id="PIRSR601310-1"/>
    </source>
</evidence>
<dbReference type="HOGENOM" id="CLU_056776_8_0_1"/>
<feature type="active site" description="Tele-AMP-histidine intermediate" evidence="1">
    <location>
        <position position="141"/>
    </location>
</feature>
<feature type="domain" description="HIT" evidence="4">
    <location>
        <begin position="69"/>
        <end position="155"/>
    </location>
</feature>
<sequence>MSEVEKAKHAASPQTGGDTIFAKILRGEIPTNFLHQDDKAKKKRKQEKLHQFRAHFRFSFFVSPFPCAAFHDVSPQGPVHFLVIPRKPIPRLANATDDDQMLLGHLMLVAKKIAKELKLERGYRVVINDGSQGCQSVYHLHVHVIGGRQMGWPPG</sequence>
<dbReference type="Pfam" id="PF01230">
    <property type="entry name" value="HIT"/>
    <property type="match status" value="1"/>
</dbReference>
<evidence type="ECO:0000259" key="4">
    <source>
        <dbReference type="PROSITE" id="PS51084"/>
    </source>
</evidence>